<comment type="caution">
    <text evidence="1">The sequence shown here is derived from an EMBL/GenBank/DDBJ whole genome shotgun (WGS) entry which is preliminary data.</text>
</comment>
<evidence type="ECO:0000313" key="1">
    <source>
        <dbReference type="EMBL" id="CAF9911873.1"/>
    </source>
</evidence>
<dbReference type="OrthoDB" id="62952at2759"/>
<gene>
    <name evidence="1" type="ORF">IMSHALPRED_010605</name>
</gene>
<dbReference type="AlphaFoldDB" id="A0A8H3IB62"/>
<sequence>MAATYIPTSPKPGLLAIPGEIRNEIYRILLTTRYNFPNHDISRTALSLHPAILRVNRQINEEAINVLHGDNFWIIAQINVCQWPHQPGANATLPFVSRKDPSHIKYPALHVHLDLPRENSATESTTLIMGVESLPFFLHNLRGPPGSIHSADDLKAAALTLKVYSSPFHAQPKLQSKCLEPFTLVRGFGKYSVMGEPDPLWTWHCEDMMSRATSPFKDAGVVKNIAMDYLAQGDDAYSVGNCLMAYACYGMGVKFVKHAYESLLAYTRTQPHYPHAQQAREQFELEVALGVLRAHSLRPLVALGHHECVTAAGGASLLGTRSLTKVEKVGVIFCRAISYAGLGDRKGWKDSSVDACKLEVTKDDFVQVLLDVCPENLRELMRLGKGCMDLILKLKYMADERRCKEKRRDESTGT</sequence>
<evidence type="ECO:0000313" key="2">
    <source>
        <dbReference type="Proteomes" id="UP000664534"/>
    </source>
</evidence>
<reference evidence="1" key="1">
    <citation type="submission" date="2021-03" db="EMBL/GenBank/DDBJ databases">
        <authorList>
            <person name="Tagirdzhanova G."/>
        </authorList>
    </citation>
    <scope>NUCLEOTIDE SEQUENCE</scope>
</reference>
<protein>
    <submittedName>
        <fullName evidence="1">Uncharacterized protein</fullName>
    </submittedName>
</protein>
<accession>A0A8H3IB62</accession>
<dbReference type="EMBL" id="CAJPDT010000009">
    <property type="protein sequence ID" value="CAF9911873.1"/>
    <property type="molecule type" value="Genomic_DNA"/>
</dbReference>
<name>A0A8H3IB62_9LECA</name>
<proteinExistence type="predicted"/>
<organism evidence="1 2">
    <name type="scientific">Imshaugia aleurites</name>
    <dbReference type="NCBI Taxonomy" id="172621"/>
    <lineage>
        <taxon>Eukaryota</taxon>
        <taxon>Fungi</taxon>
        <taxon>Dikarya</taxon>
        <taxon>Ascomycota</taxon>
        <taxon>Pezizomycotina</taxon>
        <taxon>Lecanoromycetes</taxon>
        <taxon>OSLEUM clade</taxon>
        <taxon>Lecanoromycetidae</taxon>
        <taxon>Lecanorales</taxon>
        <taxon>Lecanorineae</taxon>
        <taxon>Parmeliaceae</taxon>
        <taxon>Imshaugia</taxon>
    </lineage>
</organism>
<dbReference type="Proteomes" id="UP000664534">
    <property type="component" value="Unassembled WGS sequence"/>
</dbReference>
<keyword evidence="2" id="KW-1185">Reference proteome</keyword>